<dbReference type="EMBL" id="AMCI01001616">
    <property type="protein sequence ID" value="EJX04991.1"/>
    <property type="molecule type" value="Genomic_DNA"/>
</dbReference>
<organism evidence="1">
    <name type="scientific">gut metagenome</name>
    <dbReference type="NCBI Taxonomy" id="749906"/>
    <lineage>
        <taxon>unclassified sequences</taxon>
        <taxon>metagenomes</taxon>
        <taxon>organismal metagenomes</taxon>
    </lineage>
</organism>
<dbReference type="AlphaFoldDB" id="J9CXJ6"/>
<protein>
    <submittedName>
        <fullName evidence="1">Uncharacterized protein</fullName>
    </submittedName>
</protein>
<gene>
    <name evidence="1" type="ORF">EVA_06902</name>
</gene>
<name>J9CXJ6_9ZZZZ</name>
<reference evidence="1" key="1">
    <citation type="journal article" date="2012" name="PLoS ONE">
        <title>Gene sets for utilization of primary and secondary nutrition supplies in the distal gut of endangered iberian lynx.</title>
        <authorList>
            <person name="Alcaide M."/>
            <person name="Messina E."/>
            <person name="Richter M."/>
            <person name="Bargiela R."/>
            <person name="Peplies J."/>
            <person name="Huws S.A."/>
            <person name="Newbold C.J."/>
            <person name="Golyshin P.N."/>
            <person name="Simon M.A."/>
            <person name="Lopez G."/>
            <person name="Yakimov M.M."/>
            <person name="Ferrer M."/>
        </authorList>
    </citation>
    <scope>NUCLEOTIDE SEQUENCE</scope>
</reference>
<comment type="caution">
    <text evidence="1">The sequence shown here is derived from an EMBL/GenBank/DDBJ whole genome shotgun (WGS) entry which is preliminary data.</text>
</comment>
<evidence type="ECO:0000313" key="1">
    <source>
        <dbReference type="EMBL" id="EJX04991.1"/>
    </source>
</evidence>
<accession>J9CXJ6</accession>
<proteinExistence type="predicted"/>
<sequence>MAQRLKRKCTSPLRNVCLRWMKILKRACRSVLLLLWLWVTLTTARPAFWTPSVPPMLLRARQAELPSTSVPIRLKPMASA</sequence>